<protein>
    <submittedName>
        <fullName evidence="3">Protein kinase domain-containing protein</fullName>
    </submittedName>
</protein>
<evidence type="ECO:0000259" key="1">
    <source>
        <dbReference type="PROSITE" id="PS50011"/>
    </source>
</evidence>
<dbReference type="InterPro" id="IPR050235">
    <property type="entry name" value="CK1_Ser-Thr_kinase"/>
</dbReference>
<dbReference type="SUPFAM" id="SSF56112">
    <property type="entry name" value="Protein kinase-like (PK-like)"/>
    <property type="match status" value="1"/>
</dbReference>
<dbReference type="Gene3D" id="1.10.510.10">
    <property type="entry name" value="Transferase(Phosphotransferase) domain 1"/>
    <property type="match status" value="1"/>
</dbReference>
<organism evidence="2 3">
    <name type="scientific">Heligmosomoides polygyrus</name>
    <name type="common">Parasitic roundworm</name>
    <dbReference type="NCBI Taxonomy" id="6339"/>
    <lineage>
        <taxon>Eukaryota</taxon>
        <taxon>Metazoa</taxon>
        <taxon>Ecdysozoa</taxon>
        <taxon>Nematoda</taxon>
        <taxon>Chromadorea</taxon>
        <taxon>Rhabditida</taxon>
        <taxon>Rhabditina</taxon>
        <taxon>Rhabditomorpha</taxon>
        <taxon>Strongyloidea</taxon>
        <taxon>Heligmosomidae</taxon>
        <taxon>Heligmosomoides</taxon>
    </lineage>
</organism>
<dbReference type="GO" id="GO:0004672">
    <property type="term" value="F:protein kinase activity"/>
    <property type="evidence" value="ECO:0007669"/>
    <property type="project" value="InterPro"/>
</dbReference>
<dbReference type="PANTHER" id="PTHR11909">
    <property type="entry name" value="CASEIN KINASE-RELATED"/>
    <property type="match status" value="1"/>
</dbReference>
<evidence type="ECO:0000313" key="3">
    <source>
        <dbReference type="WBParaSite" id="HPBE_0000901901-mRNA-1"/>
    </source>
</evidence>
<dbReference type="GO" id="GO:0005524">
    <property type="term" value="F:ATP binding"/>
    <property type="evidence" value="ECO:0007669"/>
    <property type="project" value="InterPro"/>
</dbReference>
<dbReference type="InterPro" id="IPR011009">
    <property type="entry name" value="Kinase-like_dom_sf"/>
</dbReference>
<dbReference type="WBParaSite" id="HPBE_0000901901-mRNA-1">
    <property type="protein sequence ID" value="HPBE_0000901901-mRNA-1"/>
    <property type="gene ID" value="HPBE_0000901901"/>
</dbReference>
<reference evidence="3" key="1">
    <citation type="submission" date="2019-09" db="UniProtKB">
        <authorList>
            <consortium name="WormBaseParasite"/>
        </authorList>
    </citation>
    <scope>IDENTIFICATION</scope>
</reference>
<dbReference type="PROSITE" id="PS50011">
    <property type="entry name" value="PROTEIN_KINASE_DOM"/>
    <property type="match status" value="1"/>
</dbReference>
<proteinExistence type="predicted"/>
<name>A0A183FNF0_HELPZ</name>
<sequence>MFSLSTALRVSQQCLDACRDLHVAGYIHRDVKPANFAVGRNSKRQIIHMLDFGISRRYGVGLGESTKATHFKAIPATCEEILTNSTRGTLPYASVACHRFEELGPRDDCESWMYMLVDFLSPTGLPWKRATDHETVLQMKEEVREGKQAMFLCGVKCKKHLLKIITYIDGLKCSDRVDYSFIFNIIAEVELALQARYTVLKMYLY</sequence>
<dbReference type="AlphaFoldDB" id="A0A183FNF0"/>
<keyword evidence="2" id="KW-1185">Reference proteome</keyword>
<evidence type="ECO:0000313" key="2">
    <source>
        <dbReference type="Proteomes" id="UP000050761"/>
    </source>
</evidence>
<dbReference type="Proteomes" id="UP000050761">
    <property type="component" value="Unassembled WGS sequence"/>
</dbReference>
<dbReference type="InterPro" id="IPR000719">
    <property type="entry name" value="Prot_kinase_dom"/>
</dbReference>
<accession>A0A183FNF0</accession>
<feature type="domain" description="Protein kinase" evidence="1">
    <location>
        <begin position="1"/>
        <end position="205"/>
    </location>
</feature>